<evidence type="ECO:0000256" key="2">
    <source>
        <dbReference type="ARBA" id="ARBA00002803"/>
    </source>
</evidence>
<feature type="domain" description="Lumazine-binding" evidence="12">
    <location>
        <begin position="97"/>
        <end position="193"/>
    </location>
</feature>
<dbReference type="FunFam" id="2.40.30.20:FF:000004">
    <property type="entry name" value="Riboflavin synthase, alpha subunit"/>
    <property type="match status" value="1"/>
</dbReference>
<dbReference type="PANTHER" id="PTHR21098">
    <property type="entry name" value="RIBOFLAVIN SYNTHASE ALPHA CHAIN"/>
    <property type="match status" value="1"/>
</dbReference>
<feature type="repeat" description="Lumazine-binding" evidence="11">
    <location>
        <begin position="1"/>
        <end position="96"/>
    </location>
</feature>
<evidence type="ECO:0000256" key="4">
    <source>
        <dbReference type="ARBA" id="ARBA00011233"/>
    </source>
</evidence>
<evidence type="ECO:0000256" key="7">
    <source>
        <dbReference type="ARBA" id="ARBA00022619"/>
    </source>
</evidence>
<proteinExistence type="predicted"/>
<reference evidence="13 14" key="1">
    <citation type="submission" date="2016-06" db="EMBL/GenBank/DDBJ databases">
        <title>Genome sequence of Clostridium acetireducens DSM 10703.</title>
        <authorList>
            <person name="Poehlein A."/>
            <person name="Fluechter S."/>
            <person name="Duerre P."/>
            <person name="Daniel R."/>
        </authorList>
    </citation>
    <scope>NUCLEOTIDE SEQUENCE [LARGE SCALE GENOMIC DNA]</scope>
    <source>
        <strain evidence="13 14">DSM 10703</strain>
    </source>
</reference>
<sequence>MFTGLVEEIGEIININTGANSAKITIKGKVILENVKLGDSIAVNGVCLTVVNFTSNSFTVDVMPETMRKSSLRNISKKSLVNLERALKLDSRLGGHIVSGHIDCIGEITSIVKEDIATWITIKPPEEFLKYIVQKGSVALDGVSLTVAEVGKDYFKVSIIPHTKGVTILSYKKVGDIINIECDVLAKYVEKLLFKKPEENKKSGVTMDMLIKNGFM</sequence>
<dbReference type="PIRSF" id="PIRSF000498">
    <property type="entry name" value="Riboflavin_syn_A"/>
    <property type="match status" value="1"/>
</dbReference>
<dbReference type="PROSITE" id="PS51177">
    <property type="entry name" value="LUMAZINE_BIND"/>
    <property type="match status" value="2"/>
</dbReference>
<dbReference type="Proteomes" id="UP000175744">
    <property type="component" value="Unassembled WGS sequence"/>
</dbReference>
<evidence type="ECO:0000313" key="14">
    <source>
        <dbReference type="Proteomes" id="UP000175744"/>
    </source>
</evidence>
<keyword evidence="9" id="KW-0677">Repeat</keyword>
<dbReference type="PATRIC" id="fig|1121290.3.peg.1072"/>
<dbReference type="GO" id="GO:0009231">
    <property type="term" value="P:riboflavin biosynthetic process"/>
    <property type="evidence" value="ECO:0007669"/>
    <property type="project" value="UniProtKB-KW"/>
</dbReference>
<comment type="function">
    <text evidence="2">Catalyzes the dismutation of two molecules of 6,7-dimethyl-8-ribityllumazine, resulting in the formation of riboflavin and 5-amino-6-(D-ribitylamino)uracil.</text>
</comment>
<dbReference type="FunFam" id="2.40.30.20:FF:000003">
    <property type="entry name" value="Riboflavin synthase, alpha subunit"/>
    <property type="match status" value="1"/>
</dbReference>
<dbReference type="Gene3D" id="2.40.30.20">
    <property type="match status" value="2"/>
</dbReference>
<evidence type="ECO:0000256" key="1">
    <source>
        <dbReference type="ARBA" id="ARBA00000968"/>
    </source>
</evidence>
<dbReference type="CDD" id="cd00402">
    <property type="entry name" value="Riboflavin_synthase_like"/>
    <property type="match status" value="1"/>
</dbReference>
<dbReference type="InterPro" id="IPR026017">
    <property type="entry name" value="Lumazine-bd_dom"/>
</dbReference>
<evidence type="ECO:0000259" key="12">
    <source>
        <dbReference type="PROSITE" id="PS51177"/>
    </source>
</evidence>
<keyword evidence="14" id="KW-1185">Reference proteome</keyword>
<dbReference type="PANTHER" id="PTHR21098:SF12">
    <property type="entry name" value="RIBOFLAVIN SYNTHASE"/>
    <property type="match status" value="1"/>
</dbReference>
<dbReference type="EMBL" id="LZFO01000012">
    <property type="protein sequence ID" value="OFI06294.1"/>
    <property type="molecule type" value="Genomic_DNA"/>
</dbReference>
<dbReference type="Pfam" id="PF00677">
    <property type="entry name" value="Lum_binding"/>
    <property type="match status" value="2"/>
</dbReference>
<feature type="repeat" description="Lumazine-binding" evidence="11">
    <location>
        <begin position="97"/>
        <end position="193"/>
    </location>
</feature>
<gene>
    <name evidence="13" type="primary">ribE</name>
    <name evidence="13" type="ORF">CLOACE_10670</name>
</gene>
<comment type="caution">
    <text evidence="13">The sequence shown here is derived from an EMBL/GenBank/DDBJ whole genome shotgun (WGS) entry which is preliminary data.</text>
</comment>
<protein>
    <recommendedName>
        <fullName evidence="6 10">Riboflavin synthase</fullName>
        <ecNumber evidence="5 10">2.5.1.9</ecNumber>
    </recommendedName>
</protein>
<dbReference type="RefSeq" id="WP_070109998.1">
    <property type="nucleotide sequence ID" value="NZ_LZFO01000012.1"/>
</dbReference>
<dbReference type="InterPro" id="IPR017938">
    <property type="entry name" value="Riboflavin_synthase-like_b-brl"/>
</dbReference>
<evidence type="ECO:0000256" key="10">
    <source>
        <dbReference type="NCBIfam" id="TIGR00187"/>
    </source>
</evidence>
<evidence type="ECO:0000256" key="9">
    <source>
        <dbReference type="ARBA" id="ARBA00022737"/>
    </source>
</evidence>
<keyword evidence="7" id="KW-0686">Riboflavin biosynthesis</keyword>
<organism evidence="13 14">
    <name type="scientific">Clostridium acetireducens DSM 10703</name>
    <dbReference type="NCBI Taxonomy" id="1121290"/>
    <lineage>
        <taxon>Bacteria</taxon>
        <taxon>Bacillati</taxon>
        <taxon>Bacillota</taxon>
        <taxon>Clostridia</taxon>
        <taxon>Eubacteriales</taxon>
        <taxon>Clostridiaceae</taxon>
        <taxon>Clostridium</taxon>
    </lineage>
</organism>
<feature type="domain" description="Lumazine-binding" evidence="12">
    <location>
        <begin position="1"/>
        <end position="96"/>
    </location>
</feature>
<dbReference type="OrthoDB" id="9788537at2"/>
<accession>A0A1E8EZ65</accession>
<evidence type="ECO:0000256" key="8">
    <source>
        <dbReference type="ARBA" id="ARBA00022679"/>
    </source>
</evidence>
<dbReference type="EC" id="2.5.1.9" evidence="5 10"/>
<dbReference type="SUPFAM" id="SSF63380">
    <property type="entry name" value="Riboflavin synthase domain-like"/>
    <property type="match status" value="2"/>
</dbReference>
<dbReference type="GO" id="GO:0004746">
    <property type="term" value="F:riboflavin synthase activity"/>
    <property type="evidence" value="ECO:0007669"/>
    <property type="project" value="UniProtKB-UniRule"/>
</dbReference>
<name>A0A1E8EZ65_9CLOT</name>
<dbReference type="STRING" id="1121290.CLAOCE_10670"/>
<dbReference type="InterPro" id="IPR001783">
    <property type="entry name" value="Lumazine-bd"/>
</dbReference>
<evidence type="ECO:0000256" key="3">
    <source>
        <dbReference type="ARBA" id="ARBA00004887"/>
    </source>
</evidence>
<dbReference type="InterPro" id="IPR023366">
    <property type="entry name" value="ATP_synth_asu-like_sf"/>
</dbReference>
<evidence type="ECO:0000256" key="11">
    <source>
        <dbReference type="PROSITE-ProRule" id="PRU00524"/>
    </source>
</evidence>
<evidence type="ECO:0000256" key="6">
    <source>
        <dbReference type="ARBA" id="ARBA00013950"/>
    </source>
</evidence>
<keyword evidence="8 13" id="KW-0808">Transferase</keyword>
<comment type="pathway">
    <text evidence="3">Cofactor biosynthesis; riboflavin biosynthesis; riboflavin from 2-hydroxy-3-oxobutyl phosphate and 5-amino-6-(D-ribitylamino)uracil: step 2/2.</text>
</comment>
<dbReference type="NCBIfam" id="NF009566">
    <property type="entry name" value="PRK13020.1"/>
    <property type="match status" value="1"/>
</dbReference>
<dbReference type="NCBIfam" id="TIGR00187">
    <property type="entry name" value="ribE"/>
    <property type="match status" value="1"/>
</dbReference>
<evidence type="ECO:0000313" key="13">
    <source>
        <dbReference type="EMBL" id="OFI06294.1"/>
    </source>
</evidence>
<comment type="catalytic activity">
    <reaction evidence="1">
        <text>2 6,7-dimethyl-8-(1-D-ribityl)lumazine + H(+) = 5-amino-6-(D-ribitylamino)uracil + riboflavin</text>
        <dbReference type="Rhea" id="RHEA:20772"/>
        <dbReference type="ChEBI" id="CHEBI:15378"/>
        <dbReference type="ChEBI" id="CHEBI:15934"/>
        <dbReference type="ChEBI" id="CHEBI:57986"/>
        <dbReference type="ChEBI" id="CHEBI:58201"/>
        <dbReference type="EC" id="2.5.1.9"/>
    </reaction>
</comment>
<dbReference type="NCBIfam" id="NF006767">
    <property type="entry name" value="PRK09289.1"/>
    <property type="match status" value="1"/>
</dbReference>
<evidence type="ECO:0000256" key="5">
    <source>
        <dbReference type="ARBA" id="ARBA00012827"/>
    </source>
</evidence>
<dbReference type="AlphaFoldDB" id="A0A1E8EZ65"/>
<comment type="subunit">
    <text evidence="4">Homotrimer.</text>
</comment>